<accession>F0XPU5</accession>
<feature type="transmembrane region" description="Helical" evidence="11">
    <location>
        <begin position="273"/>
        <end position="291"/>
    </location>
</feature>
<dbReference type="Proteomes" id="UP000007796">
    <property type="component" value="Unassembled WGS sequence"/>
</dbReference>
<dbReference type="PANTHER" id="PTHR28097">
    <property type="entry name" value="PHEROMONE A FACTOR RECEPTOR"/>
    <property type="match status" value="1"/>
</dbReference>
<keyword evidence="9" id="KW-0807">Transducer</keyword>
<evidence type="ECO:0000256" key="9">
    <source>
        <dbReference type="ARBA" id="ARBA00023224"/>
    </source>
</evidence>
<dbReference type="FunCoup" id="F0XPU5">
    <property type="interactions" value="52"/>
</dbReference>
<comment type="similarity">
    <text evidence="2">Belongs to the G-protein coupled receptor 4 family.</text>
</comment>
<gene>
    <name evidence="12" type="ORF">CMQ_7554</name>
</gene>
<feature type="transmembrane region" description="Helical" evidence="11">
    <location>
        <begin position="28"/>
        <end position="50"/>
    </location>
</feature>
<dbReference type="GO" id="GO:0004932">
    <property type="term" value="F:mating-type factor pheromone receptor activity"/>
    <property type="evidence" value="ECO:0007669"/>
    <property type="project" value="InterPro"/>
</dbReference>
<evidence type="ECO:0000256" key="4">
    <source>
        <dbReference type="ARBA" id="ARBA00022692"/>
    </source>
</evidence>
<evidence type="ECO:0000256" key="3">
    <source>
        <dbReference type="ARBA" id="ARBA00022507"/>
    </source>
</evidence>
<evidence type="ECO:0000256" key="2">
    <source>
        <dbReference type="ARBA" id="ARBA00011085"/>
    </source>
</evidence>
<keyword evidence="7 11" id="KW-0472">Membrane</keyword>
<dbReference type="RefSeq" id="XP_014170034.1">
    <property type="nucleotide sequence ID" value="XM_014314559.1"/>
</dbReference>
<organism evidence="13">
    <name type="scientific">Grosmannia clavigera (strain kw1407 / UAMH 11150)</name>
    <name type="common">Blue stain fungus</name>
    <name type="synonym">Graphiocladiella clavigera</name>
    <dbReference type="NCBI Taxonomy" id="655863"/>
    <lineage>
        <taxon>Eukaryota</taxon>
        <taxon>Fungi</taxon>
        <taxon>Dikarya</taxon>
        <taxon>Ascomycota</taxon>
        <taxon>Pezizomycotina</taxon>
        <taxon>Sordariomycetes</taxon>
        <taxon>Sordariomycetidae</taxon>
        <taxon>Ophiostomatales</taxon>
        <taxon>Ophiostomataceae</taxon>
        <taxon>Leptographium</taxon>
    </lineage>
</organism>
<protein>
    <submittedName>
        <fullName evidence="12">A-pheromone receptor</fullName>
    </submittedName>
</protein>
<dbReference type="PRINTS" id="PR00899">
    <property type="entry name" value="GPCRSTE3"/>
</dbReference>
<evidence type="ECO:0000256" key="8">
    <source>
        <dbReference type="ARBA" id="ARBA00023170"/>
    </source>
</evidence>
<keyword evidence="3" id="KW-0589">Pheromone response</keyword>
<keyword evidence="5 11" id="KW-1133">Transmembrane helix</keyword>
<sequence>MVYYSSTGVLIMGESGHLPITSSLLANLVLRLILGPLALLASCVPLRLLWKNGEFPACVFVASNWLTVLLVFINAAIWHDQDFDHWWLGYGWCDFQIYIQFALSTVYSASICAMMRRLSIQVSLNRVAGLSGAEKRRQLLVQMLIIFPVPLLQVIFTIFVQGQRYMLAPVNGCNKAYYGNAIYLVFFVLPSPIFTAAACYHTYQTYRKFRLAEASTRLAHNGNNSVAFSRSQRARRKLYLMALSILLPYAPIEAIFCAINIMMGWPWNSPTSFHYVHFAGIVSTWNSIYIISYDHVSFSEMNLNWIPIVTAFVIFTFFGTSKEGINTYRRWLVFFGLGRLFPTLNLEYDPDRTRVETGRFSEGTQTQFSTLNASASPSRKESLVPTYCRVYSAHGSSHGTEDQEGGGDTTVVPAPSSWRSDLRSRLQKARMWPTRTSSPNTADELELERNAAPFAATWQPAASVIFRPGLNWSAPPRVPALAMSSFRKASSAQTTPDTRTKPNPPLRPCQAHPSPQSAVPVIDDPDQLTDELTIEPLRENRAIPKPFDGTVIQGATAEQQCQLQQLAQVGQLLHPGRGLFEWIGASSPICPLEDEMTVWSQV</sequence>
<evidence type="ECO:0000256" key="11">
    <source>
        <dbReference type="SAM" id="Phobius"/>
    </source>
</evidence>
<evidence type="ECO:0000313" key="12">
    <source>
        <dbReference type="EMBL" id="EFX00552.1"/>
    </source>
</evidence>
<dbReference type="EMBL" id="GL629801">
    <property type="protein sequence ID" value="EFX00552.1"/>
    <property type="molecule type" value="Genomic_DNA"/>
</dbReference>
<dbReference type="Pfam" id="PF02076">
    <property type="entry name" value="STE3"/>
    <property type="match status" value="1"/>
</dbReference>
<dbReference type="GeneID" id="25981111"/>
<dbReference type="InterPro" id="IPR001499">
    <property type="entry name" value="GPCR_STE3"/>
</dbReference>
<keyword evidence="13" id="KW-1185">Reference proteome</keyword>
<dbReference type="eggNOG" id="ENOG502S44N">
    <property type="taxonomic scope" value="Eukaryota"/>
</dbReference>
<keyword evidence="8 12" id="KW-0675">Receptor</keyword>
<dbReference type="GO" id="GO:0005886">
    <property type="term" value="C:plasma membrane"/>
    <property type="evidence" value="ECO:0007669"/>
    <property type="project" value="TreeGrafter"/>
</dbReference>
<evidence type="ECO:0000313" key="13">
    <source>
        <dbReference type="Proteomes" id="UP000007796"/>
    </source>
</evidence>
<evidence type="ECO:0000256" key="6">
    <source>
        <dbReference type="ARBA" id="ARBA00023040"/>
    </source>
</evidence>
<feature type="region of interest" description="Disordered" evidence="10">
    <location>
        <begin position="485"/>
        <end position="523"/>
    </location>
</feature>
<feature type="transmembrane region" description="Helical" evidence="11">
    <location>
        <begin position="181"/>
        <end position="200"/>
    </location>
</feature>
<dbReference type="PANTHER" id="PTHR28097:SF1">
    <property type="entry name" value="PHEROMONE A FACTOR RECEPTOR"/>
    <property type="match status" value="1"/>
</dbReference>
<dbReference type="GO" id="GO:0000750">
    <property type="term" value="P:pheromone-dependent signal transduction involved in conjugation with cellular fusion"/>
    <property type="evidence" value="ECO:0007669"/>
    <property type="project" value="TreeGrafter"/>
</dbReference>
<comment type="subcellular location">
    <subcellularLocation>
        <location evidence="1">Membrane</location>
        <topology evidence="1">Multi-pass membrane protein</topology>
    </subcellularLocation>
</comment>
<dbReference type="InParanoid" id="F0XPU5"/>
<evidence type="ECO:0000256" key="7">
    <source>
        <dbReference type="ARBA" id="ARBA00023136"/>
    </source>
</evidence>
<dbReference type="AlphaFoldDB" id="F0XPU5"/>
<evidence type="ECO:0000256" key="1">
    <source>
        <dbReference type="ARBA" id="ARBA00004141"/>
    </source>
</evidence>
<feature type="transmembrane region" description="Helical" evidence="11">
    <location>
        <begin position="97"/>
        <end position="118"/>
    </location>
</feature>
<dbReference type="OrthoDB" id="2874149at2759"/>
<dbReference type="CDD" id="cd14966">
    <property type="entry name" value="7tmD_STE3"/>
    <property type="match status" value="1"/>
</dbReference>
<dbReference type="HOGENOM" id="CLU_453447_0_0_1"/>
<dbReference type="STRING" id="655863.F0XPU5"/>
<keyword evidence="4 11" id="KW-0812">Transmembrane</keyword>
<feature type="compositionally biased region" description="Polar residues" evidence="10">
    <location>
        <begin position="487"/>
        <end position="497"/>
    </location>
</feature>
<feature type="transmembrane region" description="Helical" evidence="11">
    <location>
        <begin position="57"/>
        <end position="77"/>
    </location>
</feature>
<feature type="region of interest" description="Disordered" evidence="10">
    <location>
        <begin position="395"/>
        <end position="443"/>
    </location>
</feature>
<proteinExistence type="inferred from homology"/>
<feature type="transmembrane region" description="Helical" evidence="11">
    <location>
        <begin position="139"/>
        <end position="161"/>
    </location>
</feature>
<evidence type="ECO:0000256" key="10">
    <source>
        <dbReference type="SAM" id="MobiDB-lite"/>
    </source>
</evidence>
<name>F0XPU5_GROCL</name>
<reference evidence="12 13" key="1">
    <citation type="journal article" date="2011" name="Proc. Natl. Acad. Sci. U.S.A.">
        <title>Genome and transcriptome analyses of the mountain pine beetle-fungal symbiont Grosmannia clavigera, a lodgepole pine pathogen.</title>
        <authorList>
            <person name="DiGuistini S."/>
            <person name="Wang Y."/>
            <person name="Liao N.Y."/>
            <person name="Taylor G."/>
            <person name="Tanguay P."/>
            <person name="Feau N."/>
            <person name="Henrissat B."/>
            <person name="Chan S.K."/>
            <person name="Hesse-Orce U."/>
            <person name="Alamouti S.M."/>
            <person name="Tsui C.K.M."/>
            <person name="Docking R.T."/>
            <person name="Levasseur A."/>
            <person name="Haridas S."/>
            <person name="Robertson G."/>
            <person name="Birol I."/>
            <person name="Holt R.A."/>
            <person name="Marra M.A."/>
            <person name="Hamelin R.C."/>
            <person name="Hirst M."/>
            <person name="Jones S.J.M."/>
            <person name="Bohlmann J."/>
            <person name="Breuil C."/>
        </authorList>
    </citation>
    <scope>NUCLEOTIDE SEQUENCE [LARGE SCALE GENOMIC DNA]</scope>
    <source>
        <strain evidence="13">kw1407 / UAMH 11150</strain>
    </source>
</reference>
<feature type="transmembrane region" description="Helical" evidence="11">
    <location>
        <begin position="303"/>
        <end position="320"/>
    </location>
</feature>
<feature type="transmembrane region" description="Helical" evidence="11">
    <location>
        <begin position="238"/>
        <end position="261"/>
    </location>
</feature>
<keyword evidence="6" id="KW-0297">G-protein coupled receptor</keyword>
<evidence type="ECO:0000256" key="5">
    <source>
        <dbReference type="ARBA" id="ARBA00022989"/>
    </source>
</evidence>